<evidence type="ECO:0000259" key="1">
    <source>
        <dbReference type="Pfam" id="PF00753"/>
    </source>
</evidence>
<dbReference type="OrthoDB" id="9803916at2"/>
<dbReference type="AlphaFoldDB" id="A0A1T4WUZ6"/>
<protein>
    <submittedName>
        <fullName evidence="2">7,8-dihydropterin-6-yl-methyl-4-(Beta-D-ribofuranosyl)aminobenzene 5'-phosphate synthase</fullName>
    </submittedName>
</protein>
<name>A0A1T4WUZ6_9BACT</name>
<dbReference type="STRING" id="1121449.SAMN02745704_01387"/>
<dbReference type="Gene3D" id="3.60.15.10">
    <property type="entry name" value="Ribonuclease Z/Hydroxyacylglutathione hydrolase-like"/>
    <property type="match status" value="1"/>
</dbReference>
<dbReference type="PANTHER" id="PTHR13754:SF13">
    <property type="entry name" value="METALLO-BETA-LACTAMASE SUPERFAMILY PROTEIN (AFU_ORTHOLOGUE AFUA_3G07630)"/>
    <property type="match status" value="1"/>
</dbReference>
<dbReference type="InterPro" id="IPR036866">
    <property type="entry name" value="RibonucZ/Hydroxyglut_hydro"/>
</dbReference>
<dbReference type="SUPFAM" id="SSF56281">
    <property type="entry name" value="Metallo-hydrolase/oxidoreductase"/>
    <property type="match status" value="1"/>
</dbReference>
<proteinExistence type="predicted"/>
<dbReference type="Pfam" id="PF00753">
    <property type="entry name" value="Lactamase_B"/>
    <property type="match status" value="1"/>
</dbReference>
<reference evidence="2 3" key="1">
    <citation type="submission" date="2017-02" db="EMBL/GenBank/DDBJ databases">
        <authorList>
            <person name="Peterson S.W."/>
        </authorList>
    </citation>
    <scope>NUCLEOTIDE SEQUENCE [LARGE SCALE GENOMIC DNA]</scope>
    <source>
        <strain evidence="2 3">DSM 16080</strain>
    </source>
</reference>
<gene>
    <name evidence="2" type="ORF">SAMN02745704_01387</name>
</gene>
<dbReference type="InterPro" id="IPR001279">
    <property type="entry name" value="Metallo-B-lactamas"/>
</dbReference>
<keyword evidence="3" id="KW-1185">Reference proteome</keyword>
<dbReference type="RefSeq" id="WP_078716956.1">
    <property type="nucleotide sequence ID" value="NZ_FUYC01000004.1"/>
</dbReference>
<evidence type="ECO:0000313" key="3">
    <source>
        <dbReference type="Proteomes" id="UP000190027"/>
    </source>
</evidence>
<dbReference type="GO" id="GO:0016740">
    <property type="term" value="F:transferase activity"/>
    <property type="evidence" value="ECO:0007669"/>
    <property type="project" value="TreeGrafter"/>
</dbReference>
<dbReference type="InterPro" id="IPR041712">
    <property type="entry name" value="DHPS-like_MBL-fold"/>
</dbReference>
<dbReference type="Proteomes" id="UP000190027">
    <property type="component" value="Unassembled WGS sequence"/>
</dbReference>
<dbReference type="PANTHER" id="PTHR13754">
    <property type="entry name" value="METALLO-BETA-LACTAMASE SUPERFAMILY PROTEIN"/>
    <property type="match status" value="1"/>
</dbReference>
<feature type="domain" description="Metallo-beta-lactamase" evidence="1">
    <location>
        <begin position="26"/>
        <end position="125"/>
    </location>
</feature>
<dbReference type="InterPro" id="IPR052926">
    <property type="entry name" value="Metallo-beta-lactamase_dom"/>
</dbReference>
<sequence>MLKQLTFLCDNTAAPHLECEWGLSVALEFDNGHLWLWDTGQTDLFLRNAAKLEITPHKADGLALSHGHYDHTGGLSALMEHGFRGDILAHPQAEVQRYSHRKTLRPIGPPVPLPRFTPVERTATPEPGMTMITDIPRQPGLFQAVRDFSLDTEGKRPDPVPDDAFLMLETRQGPLVLLGCCHSGLENSLLELQAQTGRSEVFAVVGGLHLHNAGEAEWEATAQALERFHVQKLAMGHCTGENAIQFLENRLNCECLRTYSGLRLSLP</sequence>
<dbReference type="CDD" id="cd07713">
    <property type="entry name" value="DHPS-like_MBL-fold"/>
    <property type="match status" value="1"/>
</dbReference>
<organism evidence="2 3">
    <name type="scientific">Paucidesulfovibrio gracilis DSM 16080</name>
    <dbReference type="NCBI Taxonomy" id="1121449"/>
    <lineage>
        <taxon>Bacteria</taxon>
        <taxon>Pseudomonadati</taxon>
        <taxon>Thermodesulfobacteriota</taxon>
        <taxon>Desulfovibrionia</taxon>
        <taxon>Desulfovibrionales</taxon>
        <taxon>Desulfovibrionaceae</taxon>
        <taxon>Paucidesulfovibrio</taxon>
    </lineage>
</organism>
<accession>A0A1T4WUZ6</accession>
<dbReference type="EMBL" id="FUYC01000004">
    <property type="protein sequence ID" value="SKA80688.1"/>
    <property type="molecule type" value="Genomic_DNA"/>
</dbReference>
<evidence type="ECO:0000313" key="2">
    <source>
        <dbReference type="EMBL" id="SKA80688.1"/>
    </source>
</evidence>